<dbReference type="PANTHER" id="PTHR46890:SF48">
    <property type="entry name" value="RNA-DIRECTED DNA POLYMERASE"/>
    <property type="match status" value="1"/>
</dbReference>
<evidence type="ECO:0000259" key="1">
    <source>
        <dbReference type="Pfam" id="PF00078"/>
    </source>
</evidence>
<evidence type="ECO:0000313" key="3">
    <source>
        <dbReference type="Proteomes" id="UP000325315"/>
    </source>
</evidence>
<name>A0A5B6VN82_9ROSI</name>
<feature type="domain" description="Reverse transcriptase" evidence="1">
    <location>
        <begin position="38"/>
        <end position="152"/>
    </location>
</feature>
<dbReference type="GO" id="GO:0003964">
    <property type="term" value="F:RNA-directed DNA polymerase activity"/>
    <property type="evidence" value="ECO:0007669"/>
    <property type="project" value="UniProtKB-KW"/>
</dbReference>
<keyword evidence="2" id="KW-0695">RNA-directed DNA polymerase</keyword>
<accession>A0A5B6VN82</accession>
<dbReference type="InterPro" id="IPR052343">
    <property type="entry name" value="Retrotransposon-Effector_Assoc"/>
</dbReference>
<dbReference type="AlphaFoldDB" id="A0A5B6VN82"/>
<gene>
    <name evidence="2" type="ORF">EPI10_016312</name>
</gene>
<dbReference type="EMBL" id="SMMG02000006">
    <property type="protein sequence ID" value="KAA3470621.1"/>
    <property type="molecule type" value="Genomic_DNA"/>
</dbReference>
<sequence length="162" mass="18499">MLNGQRDFEEINCTNIVLIPKVEKERRSVGSFTLKLDMSKALERVMGSLGFCEVWISLVIRCISSVSYSVILNGEKEEQFRPSMGLRQGDPLSPYLFLIYVEGFSMLLHIAKEEERHNRARIGRGRLEVSYLFFLDDSILFGEATVEGAHTMKLIISKYEGI</sequence>
<proteinExistence type="predicted"/>
<dbReference type="Pfam" id="PF00078">
    <property type="entry name" value="RVT_1"/>
    <property type="match status" value="1"/>
</dbReference>
<keyword evidence="2" id="KW-0808">Transferase</keyword>
<keyword evidence="3" id="KW-1185">Reference proteome</keyword>
<comment type="caution">
    <text evidence="2">The sequence shown here is derived from an EMBL/GenBank/DDBJ whole genome shotgun (WGS) entry which is preliminary data.</text>
</comment>
<evidence type="ECO:0000313" key="2">
    <source>
        <dbReference type="EMBL" id="KAA3470621.1"/>
    </source>
</evidence>
<protein>
    <submittedName>
        <fullName evidence="2">Reverse transcriptase</fullName>
    </submittedName>
</protein>
<organism evidence="2 3">
    <name type="scientific">Gossypium australe</name>
    <dbReference type="NCBI Taxonomy" id="47621"/>
    <lineage>
        <taxon>Eukaryota</taxon>
        <taxon>Viridiplantae</taxon>
        <taxon>Streptophyta</taxon>
        <taxon>Embryophyta</taxon>
        <taxon>Tracheophyta</taxon>
        <taxon>Spermatophyta</taxon>
        <taxon>Magnoliopsida</taxon>
        <taxon>eudicotyledons</taxon>
        <taxon>Gunneridae</taxon>
        <taxon>Pentapetalae</taxon>
        <taxon>rosids</taxon>
        <taxon>malvids</taxon>
        <taxon>Malvales</taxon>
        <taxon>Malvaceae</taxon>
        <taxon>Malvoideae</taxon>
        <taxon>Gossypium</taxon>
    </lineage>
</organism>
<reference evidence="3" key="1">
    <citation type="journal article" date="2019" name="Plant Biotechnol. J.">
        <title>Genome sequencing of the Australian wild diploid species Gossypium australe highlights disease resistance and delayed gland morphogenesis.</title>
        <authorList>
            <person name="Cai Y."/>
            <person name="Cai X."/>
            <person name="Wang Q."/>
            <person name="Wang P."/>
            <person name="Zhang Y."/>
            <person name="Cai C."/>
            <person name="Xu Y."/>
            <person name="Wang K."/>
            <person name="Zhou Z."/>
            <person name="Wang C."/>
            <person name="Geng S."/>
            <person name="Li B."/>
            <person name="Dong Q."/>
            <person name="Hou Y."/>
            <person name="Wang H."/>
            <person name="Ai P."/>
            <person name="Liu Z."/>
            <person name="Yi F."/>
            <person name="Sun M."/>
            <person name="An G."/>
            <person name="Cheng J."/>
            <person name="Zhang Y."/>
            <person name="Shi Q."/>
            <person name="Xie Y."/>
            <person name="Shi X."/>
            <person name="Chang Y."/>
            <person name="Huang F."/>
            <person name="Chen Y."/>
            <person name="Hong S."/>
            <person name="Mi L."/>
            <person name="Sun Q."/>
            <person name="Zhang L."/>
            <person name="Zhou B."/>
            <person name="Peng R."/>
            <person name="Zhang X."/>
            <person name="Liu F."/>
        </authorList>
    </citation>
    <scope>NUCLEOTIDE SEQUENCE [LARGE SCALE GENOMIC DNA]</scope>
    <source>
        <strain evidence="3">cv. PA1801</strain>
    </source>
</reference>
<dbReference type="InterPro" id="IPR000477">
    <property type="entry name" value="RT_dom"/>
</dbReference>
<keyword evidence="2" id="KW-0548">Nucleotidyltransferase</keyword>
<dbReference type="PANTHER" id="PTHR46890">
    <property type="entry name" value="NON-LTR RETROLELEMENT REVERSE TRANSCRIPTASE-LIKE PROTEIN-RELATED"/>
    <property type="match status" value="1"/>
</dbReference>
<dbReference type="Proteomes" id="UP000325315">
    <property type="component" value="Unassembled WGS sequence"/>
</dbReference>
<dbReference type="OrthoDB" id="9902985at2759"/>